<organism evidence="1 2">
    <name type="scientific">Acrasis kona</name>
    <dbReference type="NCBI Taxonomy" id="1008807"/>
    <lineage>
        <taxon>Eukaryota</taxon>
        <taxon>Discoba</taxon>
        <taxon>Heterolobosea</taxon>
        <taxon>Tetramitia</taxon>
        <taxon>Eutetramitia</taxon>
        <taxon>Acrasidae</taxon>
        <taxon>Acrasis</taxon>
    </lineage>
</organism>
<evidence type="ECO:0000313" key="1">
    <source>
        <dbReference type="EMBL" id="KAL0484630.1"/>
    </source>
</evidence>
<accession>A0AAW2Z5E4</accession>
<proteinExistence type="predicted"/>
<name>A0AAW2Z5E4_9EUKA</name>
<dbReference type="Proteomes" id="UP001431209">
    <property type="component" value="Unassembled WGS sequence"/>
</dbReference>
<comment type="caution">
    <text evidence="1">The sequence shown here is derived from an EMBL/GenBank/DDBJ whole genome shotgun (WGS) entry which is preliminary data.</text>
</comment>
<evidence type="ECO:0000313" key="2">
    <source>
        <dbReference type="Proteomes" id="UP001431209"/>
    </source>
</evidence>
<protein>
    <submittedName>
        <fullName evidence="1">NLP6</fullName>
    </submittedName>
</protein>
<dbReference type="AlphaFoldDB" id="A0AAW2Z5E4"/>
<gene>
    <name evidence="1" type="ORF">AKO1_003445</name>
</gene>
<reference evidence="1 2" key="1">
    <citation type="submission" date="2024-03" db="EMBL/GenBank/DDBJ databases">
        <title>The Acrasis kona genome and developmental transcriptomes reveal deep origins of eukaryotic multicellular pathways.</title>
        <authorList>
            <person name="Sheikh S."/>
            <person name="Fu C.-J."/>
            <person name="Brown M.W."/>
            <person name="Baldauf S.L."/>
        </authorList>
    </citation>
    <scope>NUCLEOTIDE SEQUENCE [LARGE SCALE GENOMIC DNA]</scope>
    <source>
        <strain evidence="1 2">ATCC MYA-3509</strain>
    </source>
</reference>
<dbReference type="EMBL" id="JAOPGA020001056">
    <property type="protein sequence ID" value="KAL0484630.1"/>
    <property type="molecule type" value="Genomic_DNA"/>
</dbReference>
<keyword evidence="2" id="KW-1185">Reference proteome</keyword>
<sequence length="146" mass="16885">MTSSGDQTLKVERAMPEHNHTIFKPYAVKTKTQYKPFSVHNKPQINVMRKEPIIINPNKKPISAHRIIQTTNKTQVHAAHILGVSVSTLKREYYKLGLGRWPALSINKKAFSLIQLSSIMNDREIDERYMDHNTVSMLNKVFETRK</sequence>